<evidence type="ECO:0000313" key="9">
    <source>
        <dbReference type="Proteomes" id="UP000198211"/>
    </source>
</evidence>
<evidence type="ECO:0000256" key="2">
    <source>
        <dbReference type="ARBA" id="ARBA00022692"/>
    </source>
</evidence>
<accession>A0A225X268</accession>
<feature type="transmembrane region" description="Helical" evidence="6">
    <location>
        <begin position="806"/>
        <end position="829"/>
    </location>
</feature>
<gene>
    <name evidence="8" type="ORF">PHMEG_0001837</name>
</gene>
<evidence type="ECO:0000313" key="8">
    <source>
        <dbReference type="EMBL" id="OWZ23290.1"/>
    </source>
</evidence>
<reference evidence="9" key="1">
    <citation type="submission" date="2017-03" db="EMBL/GenBank/DDBJ databases">
        <title>Phytopthora megakarya and P. palmivora, two closely related causual agents of cacao black pod achieved similar genome size and gene model numbers by different mechanisms.</title>
        <authorList>
            <person name="Ali S."/>
            <person name="Shao J."/>
            <person name="Larry D.J."/>
            <person name="Kronmiller B."/>
            <person name="Shen D."/>
            <person name="Strem M.D."/>
            <person name="Melnick R.L."/>
            <person name="Guiltinan M.J."/>
            <person name="Tyler B.M."/>
            <person name="Meinhardt L.W."/>
            <person name="Bailey B.A."/>
        </authorList>
    </citation>
    <scope>NUCLEOTIDE SEQUENCE [LARGE SCALE GENOMIC DNA]</scope>
    <source>
        <strain evidence="9">zdho120</strain>
    </source>
</reference>
<feature type="compositionally biased region" description="Basic and acidic residues" evidence="5">
    <location>
        <begin position="81"/>
        <end position="94"/>
    </location>
</feature>
<keyword evidence="4 6" id="KW-0472">Membrane</keyword>
<feature type="region of interest" description="Disordered" evidence="5">
    <location>
        <begin position="141"/>
        <end position="165"/>
    </location>
</feature>
<dbReference type="GO" id="GO:0016020">
    <property type="term" value="C:membrane"/>
    <property type="evidence" value="ECO:0007669"/>
    <property type="project" value="UniProtKB-SubCell"/>
</dbReference>
<feature type="transmembrane region" description="Helical" evidence="6">
    <location>
        <begin position="859"/>
        <end position="877"/>
    </location>
</feature>
<feature type="region of interest" description="Disordered" evidence="5">
    <location>
        <begin position="1"/>
        <end position="50"/>
    </location>
</feature>
<keyword evidence="3 6" id="KW-1133">Transmembrane helix</keyword>
<evidence type="ECO:0000256" key="3">
    <source>
        <dbReference type="ARBA" id="ARBA00022989"/>
    </source>
</evidence>
<dbReference type="InterPro" id="IPR049452">
    <property type="entry name" value="Anoctamin_TM"/>
</dbReference>
<sequence length="985" mass="111990">MADNGGEQRSSLQRLWTFGSEDQQDLRHPSTASAAENEGEPGTPPSVIRHRRADPRADFNLNLFKHSFSSDAVTDATASRRTLDEPIERTEESSHRHRRVKSYGGLADWQLLDSGPPFRPRTYTKSLEYLVQHLAPSADIGGTLPSPRYTSPRAKSKKAKPRVWSPRHGNVIPSVPTVVDYQMKYEFALILHNKPTTPRILARNGLDAVGKRQMEVLGRCINAGFEVSVLSSTLYSRKYLVLLLQPSPSRLQIEKNRLVLERWLQIGAVGEVPSEIEELIASSNIGDVESPAKELAYNDAKKVETDESQKFTPAERIQTIARIITSTANVDELNPPGANISFEELNRNESIIMACFPLHNRHVDNMLLAKCGHWWWQSTEITNELRYYYGERVAFYFSFLFVYTKCLLVPALAGCAVYISCRWVGAVAYMRTLCIFGFFTATIWGASFLKAWTRQNNLLNDVWNLRLFKEADYPNATFKPQGYRDVVDSHGTMLFREPYYNPLLRIPAYLQTFMVFTLFIATYVVGTAFFVQWYTAAMMAPVCSKCPECVAFLSCFDTERPILFTGRWFYIFAQGILLGISLDIVVYLLSVKLIHFFVTRENHVMDAHFQRTMVNRLFAINWISFFLWFMLISFVIIPFGAEVETWLSANLKYTKLTVHWQGGVIDMSTAFVTPLLITQALNLLIDTSLPIIFRRETLRASKLAKKIMKANPAETLLALSEYHSSFENLLSQSPSSRSVAFKTKIELQMMTPIRIPYLEEALGVSIPTLEGFENQNYFMTADDVLEESQLPLYNAFPDYLRMVIQYGYVVMFSVVWPFCAMAAFANNVIHIQNSFYKLVLLRRRPVPRKANSIGQWEKMLFITLFLAIFVVVGLICVSTGELEYFISECTALERFNGKDFSMGPEFSCLSISSRFIVALVLEHIAFLIVYMLMDFISDTPASVRTSFERKKELIRRAICGQGAPTTPQSGSGVQIHHGTKSFEAV</sequence>
<evidence type="ECO:0000256" key="4">
    <source>
        <dbReference type="ARBA" id="ARBA00023136"/>
    </source>
</evidence>
<proteinExistence type="predicted"/>
<evidence type="ECO:0000256" key="6">
    <source>
        <dbReference type="SAM" id="Phobius"/>
    </source>
</evidence>
<feature type="transmembrane region" description="Helical" evidence="6">
    <location>
        <begin position="568"/>
        <end position="598"/>
    </location>
</feature>
<dbReference type="AlphaFoldDB" id="A0A225X268"/>
<evidence type="ECO:0000256" key="5">
    <source>
        <dbReference type="SAM" id="MobiDB-lite"/>
    </source>
</evidence>
<dbReference type="PANTHER" id="PTHR12308">
    <property type="entry name" value="ANOCTAMIN"/>
    <property type="match status" value="1"/>
</dbReference>
<organism evidence="8 9">
    <name type="scientific">Phytophthora megakarya</name>
    <dbReference type="NCBI Taxonomy" id="4795"/>
    <lineage>
        <taxon>Eukaryota</taxon>
        <taxon>Sar</taxon>
        <taxon>Stramenopiles</taxon>
        <taxon>Oomycota</taxon>
        <taxon>Peronosporomycetes</taxon>
        <taxon>Peronosporales</taxon>
        <taxon>Peronosporaceae</taxon>
        <taxon>Phytophthora</taxon>
    </lineage>
</organism>
<comment type="caution">
    <text evidence="8">The sequence shown here is derived from an EMBL/GenBank/DDBJ whole genome shotgun (WGS) entry which is preliminary data.</text>
</comment>
<comment type="subcellular location">
    <subcellularLocation>
        <location evidence="1">Membrane</location>
        <topology evidence="1">Multi-pass membrane protein</topology>
    </subcellularLocation>
</comment>
<feature type="transmembrane region" description="Helical" evidence="6">
    <location>
        <begin position="426"/>
        <end position="449"/>
    </location>
</feature>
<dbReference type="OrthoDB" id="296386at2759"/>
<evidence type="ECO:0000256" key="1">
    <source>
        <dbReference type="ARBA" id="ARBA00004141"/>
    </source>
</evidence>
<feature type="transmembrane region" description="Helical" evidence="6">
    <location>
        <begin position="513"/>
        <end position="534"/>
    </location>
</feature>
<feature type="compositionally biased region" description="Polar residues" evidence="5">
    <location>
        <begin position="71"/>
        <end position="80"/>
    </location>
</feature>
<keyword evidence="2 6" id="KW-0812">Transmembrane</keyword>
<name>A0A225X268_9STRA</name>
<dbReference type="InterPro" id="IPR007632">
    <property type="entry name" value="Anoctamin"/>
</dbReference>
<feature type="transmembrane region" description="Helical" evidence="6">
    <location>
        <begin position="619"/>
        <end position="640"/>
    </location>
</feature>
<feature type="transmembrane region" description="Helical" evidence="6">
    <location>
        <begin position="393"/>
        <end position="420"/>
    </location>
</feature>
<protein>
    <submittedName>
        <fullName evidence="8">Transmembrane protein</fullName>
    </submittedName>
</protein>
<feature type="region of interest" description="Disordered" evidence="5">
    <location>
        <begin position="71"/>
        <end position="97"/>
    </location>
</feature>
<feature type="transmembrane region" description="Helical" evidence="6">
    <location>
        <begin position="915"/>
        <end position="933"/>
    </location>
</feature>
<dbReference type="Pfam" id="PF04547">
    <property type="entry name" value="Anoctamin"/>
    <property type="match status" value="1"/>
</dbReference>
<dbReference type="PANTHER" id="PTHR12308:SF73">
    <property type="entry name" value="ANOCTAMIN"/>
    <property type="match status" value="1"/>
</dbReference>
<feature type="domain" description="Anoctamin transmembrane" evidence="7">
    <location>
        <begin position="386"/>
        <end position="949"/>
    </location>
</feature>
<keyword evidence="9" id="KW-1185">Reference proteome</keyword>
<dbReference type="GO" id="GO:0005254">
    <property type="term" value="F:chloride channel activity"/>
    <property type="evidence" value="ECO:0007669"/>
    <property type="project" value="TreeGrafter"/>
</dbReference>
<evidence type="ECO:0000259" key="7">
    <source>
        <dbReference type="Pfam" id="PF04547"/>
    </source>
</evidence>
<feature type="transmembrane region" description="Helical" evidence="6">
    <location>
        <begin position="660"/>
        <end position="685"/>
    </location>
</feature>
<dbReference type="Proteomes" id="UP000198211">
    <property type="component" value="Unassembled WGS sequence"/>
</dbReference>
<dbReference type="EMBL" id="NBNE01000073">
    <property type="protein sequence ID" value="OWZ23290.1"/>
    <property type="molecule type" value="Genomic_DNA"/>
</dbReference>